<gene>
    <name evidence="2" type="ORF">IMF26_10015</name>
</gene>
<dbReference type="AlphaFoldDB" id="A0AAT9LFB4"/>
<name>A0AAT9LFB4_9FIRM</name>
<keyword evidence="1" id="KW-1133">Transmembrane helix</keyword>
<keyword evidence="1" id="KW-0812">Transmembrane</keyword>
<feature type="transmembrane region" description="Helical" evidence="1">
    <location>
        <begin position="195"/>
        <end position="216"/>
    </location>
</feature>
<sequence>MTYFVFVFPALIFAIWAQARVRSAYETYSRLYSGSGRRAYEVAALLLREAGLGDVRIERIPGSLTDHYDPRSRTLRLSEGVYDSSSVAAIGIAAHEVGHAVQHAVGYAPLAIRNGLVPVAQFTSQAAFPLFIIGLFLNSGFLMDIGLLFFLGAVIFHLITLPVEYNASRRALNMLEASGYLTGSELVPVGNMLNAAALTYVAATAVALGQFLRLLMIRGRRD</sequence>
<proteinExistence type="predicted"/>
<dbReference type="Pfam" id="PF04298">
    <property type="entry name" value="Zn_peptidase_2"/>
    <property type="match status" value="1"/>
</dbReference>
<keyword evidence="1" id="KW-0472">Membrane</keyword>
<dbReference type="InterPro" id="IPR007395">
    <property type="entry name" value="Zn_peptidase_2"/>
</dbReference>
<dbReference type="KEGG" id="fcz:IMF26_10015"/>
<evidence type="ECO:0000313" key="2">
    <source>
        <dbReference type="EMBL" id="QUL99706.1"/>
    </source>
</evidence>
<reference evidence="2" key="1">
    <citation type="submission" date="2020-10" db="EMBL/GenBank/DDBJ databases">
        <authorList>
            <person name="Kadnikov V."/>
            <person name="Beletsky A.V."/>
            <person name="Mardanov A.V."/>
            <person name="Karnachuk O.V."/>
            <person name="Ravin N.V."/>
        </authorList>
    </citation>
    <scope>NUCLEOTIDE SEQUENCE</scope>
    <source>
        <strain evidence="2">Bu02</strain>
    </source>
</reference>
<organism evidence="2">
    <name type="scientific">Candidatus Fermentithermobacillus carboniphilus</name>
    <dbReference type="NCBI Taxonomy" id="3085328"/>
    <lineage>
        <taxon>Bacteria</taxon>
        <taxon>Bacillati</taxon>
        <taxon>Bacillota</taxon>
        <taxon>Candidatus Fermentithermobacillia</taxon>
        <taxon>Candidatus Fermentithermobacillales</taxon>
        <taxon>Candidatus Fermentithermobacillaceae</taxon>
        <taxon>Candidatus Fermentithermobacillus</taxon>
    </lineage>
</organism>
<reference evidence="2" key="2">
    <citation type="journal article" date="2023" name="Biology">
        <title>Prokaryotic Life Associated with Coal-Fire Gas Vents Revealed by Metagenomics.</title>
        <authorList>
            <person name="Kadnikov V.V."/>
            <person name="Mardanov A.V."/>
            <person name="Beletsky A.V."/>
            <person name="Karnachuk O.V."/>
            <person name="Ravin N.V."/>
        </authorList>
    </citation>
    <scope>NUCLEOTIDE SEQUENCE</scope>
    <source>
        <strain evidence="2">Bu02</strain>
    </source>
</reference>
<dbReference type="PANTHER" id="PTHR36434:SF1">
    <property type="entry name" value="MEMBRANE PROTEASE YUGP-RELATED"/>
    <property type="match status" value="1"/>
</dbReference>
<feature type="transmembrane region" description="Helical" evidence="1">
    <location>
        <begin position="145"/>
        <end position="165"/>
    </location>
</feature>
<protein>
    <submittedName>
        <fullName evidence="2">Zinc metallopeptidase</fullName>
    </submittedName>
</protein>
<accession>A0AAT9LFB4</accession>
<evidence type="ECO:0000256" key="1">
    <source>
        <dbReference type="SAM" id="Phobius"/>
    </source>
</evidence>
<dbReference type="PANTHER" id="PTHR36434">
    <property type="entry name" value="MEMBRANE PROTEASE YUGP-RELATED"/>
    <property type="match status" value="1"/>
</dbReference>
<dbReference type="EMBL" id="CP062796">
    <property type="protein sequence ID" value="QUL99706.1"/>
    <property type="molecule type" value="Genomic_DNA"/>
</dbReference>
<feature type="transmembrane region" description="Helical" evidence="1">
    <location>
        <begin position="119"/>
        <end position="138"/>
    </location>
</feature>